<accession>A0A0R3X1U3</accession>
<reference evidence="2 3" key="2">
    <citation type="submission" date="2018-11" db="EMBL/GenBank/DDBJ databases">
        <authorList>
            <consortium name="Pathogen Informatics"/>
        </authorList>
    </citation>
    <scope>NUCLEOTIDE SEQUENCE [LARGE SCALE GENOMIC DNA]</scope>
</reference>
<evidence type="ECO:0000256" key="1">
    <source>
        <dbReference type="SAM" id="MobiDB-lite"/>
    </source>
</evidence>
<name>A0A0R3X1U3_HYDTA</name>
<gene>
    <name evidence="2" type="ORF">TTAC_LOCUS7192</name>
</gene>
<sequence length="258" mass="29037">MPLISEPKQTSYNDTDPDPCVLERLFEEAHSEFDRRLAAKRVIFDRYLETRVNWLRIQLMREAEATDSLGMNHLDFLRIYKPDLVPEASIEYRLTKDEGKSQRARQPPRIPPSSAMRVINTVRRVAARSRLNQATSTPCLSSTKVPPTAAKSTIAARTRSNRMLNSTKAVAAKSKGCTTELRHGRTRRAAATDTSTRLKNSSAATNQSSILRKPPKTSVFDRESVLYALSGSPVANPFAHLSKDVVRKIKKIISEERF</sequence>
<evidence type="ECO:0000313" key="4">
    <source>
        <dbReference type="WBParaSite" id="TTAC_0000720701-mRNA-1"/>
    </source>
</evidence>
<dbReference type="Proteomes" id="UP000274429">
    <property type="component" value="Unassembled WGS sequence"/>
</dbReference>
<keyword evidence="3" id="KW-1185">Reference proteome</keyword>
<dbReference type="WBParaSite" id="TTAC_0000720701-mRNA-1">
    <property type="protein sequence ID" value="TTAC_0000720701-mRNA-1"/>
    <property type="gene ID" value="TTAC_0000720701"/>
</dbReference>
<evidence type="ECO:0000313" key="2">
    <source>
        <dbReference type="EMBL" id="VDM31533.1"/>
    </source>
</evidence>
<feature type="region of interest" description="Disordered" evidence="1">
    <location>
        <begin position="180"/>
        <end position="208"/>
    </location>
</feature>
<evidence type="ECO:0000313" key="3">
    <source>
        <dbReference type="Proteomes" id="UP000274429"/>
    </source>
</evidence>
<dbReference type="EMBL" id="UYWX01020352">
    <property type="protein sequence ID" value="VDM31533.1"/>
    <property type="molecule type" value="Genomic_DNA"/>
</dbReference>
<reference evidence="4" key="1">
    <citation type="submission" date="2017-02" db="UniProtKB">
        <authorList>
            <consortium name="WormBaseParasite"/>
        </authorList>
    </citation>
    <scope>IDENTIFICATION</scope>
</reference>
<proteinExistence type="predicted"/>
<feature type="region of interest" description="Disordered" evidence="1">
    <location>
        <begin position="93"/>
        <end position="113"/>
    </location>
</feature>
<feature type="compositionally biased region" description="Polar residues" evidence="1">
    <location>
        <begin position="198"/>
        <end position="208"/>
    </location>
</feature>
<dbReference type="OrthoDB" id="6269047at2759"/>
<protein>
    <submittedName>
        <fullName evidence="4">Nbl1_Borealin_N domain-containing protein</fullName>
    </submittedName>
</protein>
<dbReference type="AlphaFoldDB" id="A0A0R3X1U3"/>
<organism evidence="4">
    <name type="scientific">Hydatigena taeniaeformis</name>
    <name type="common">Feline tapeworm</name>
    <name type="synonym">Taenia taeniaeformis</name>
    <dbReference type="NCBI Taxonomy" id="6205"/>
    <lineage>
        <taxon>Eukaryota</taxon>
        <taxon>Metazoa</taxon>
        <taxon>Spiralia</taxon>
        <taxon>Lophotrochozoa</taxon>
        <taxon>Platyhelminthes</taxon>
        <taxon>Cestoda</taxon>
        <taxon>Eucestoda</taxon>
        <taxon>Cyclophyllidea</taxon>
        <taxon>Taeniidae</taxon>
        <taxon>Hydatigera</taxon>
    </lineage>
</organism>